<keyword evidence="2" id="KW-1185">Reference proteome</keyword>
<name>A0A9Q0RUG6_9DIPT</name>
<dbReference type="Proteomes" id="UP001151699">
    <property type="component" value="Unassembled WGS sequence"/>
</dbReference>
<feature type="non-terminal residue" evidence="1">
    <location>
        <position position="167"/>
    </location>
</feature>
<dbReference type="GO" id="GO:0008988">
    <property type="term" value="F:rRNA (adenine-N6-)-methyltransferase activity"/>
    <property type="evidence" value="ECO:0007669"/>
    <property type="project" value="InterPro"/>
</dbReference>
<dbReference type="InterPro" id="IPR039846">
    <property type="entry name" value="ZCCHC4"/>
</dbReference>
<dbReference type="OrthoDB" id="431817at2759"/>
<comment type="caution">
    <text evidence="1">The sequence shown here is derived from an EMBL/GenBank/DDBJ whole genome shotgun (WGS) entry which is preliminary data.</text>
</comment>
<dbReference type="AlphaFoldDB" id="A0A9Q0RUG6"/>
<organism evidence="1 2">
    <name type="scientific">Pseudolycoriella hygida</name>
    <dbReference type="NCBI Taxonomy" id="35572"/>
    <lineage>
        <taxon>Eukaryota</taxon>
        <taxon>Metazoa</taxon>
        <taxon>Ecdysozoa</taxon>
        <taxon>Arthropoda</taxon>
        <taxon>Hexapoda</taxon>
        <taxon>Insecta</taxon>
        <taxon>Pterygota</taxon>
        <taxon>Neoptera</taxon>
        <taxon>Endopterygota</taxon>
        <taxon>Diptera</taxon>
        <taxon>Nematocera</taxon>
        <taxon>Sciaroidea</taxon>
        <taxon>Sciaridae</taxon>
        <taxon>Pseudolycoriella</taxon>
    </lineage>
</organism>
<dbReference type="PANTHER" id="PTHR13493:SF3">
    <property type="entry name" value="RRNA N6-ADENOSINE-METHYLTRANSFERASE ZCCHC4"/>
    <property type="match status" value="1"/>
</dbReference>
<dbReference type="PANTHER" id="PTHR13493">
    <property type="entry name" value="ZINC FINGER CCHC DOMAIN-CONTAINING"/>
    <property type="match status" value="1"/>
</dbReference>
<reference evidence="1" key="1">
    <citation type="submission" date="2022-07" db="EMBL/GenBank/DDBJ databases">
        <authorList>
            <person name="Trinca V."/>
            <person name="Uliana J.V.C."/>
            <person name="Torres T.T."/>
            <person name="Ward R.J."/>
            <person name="Monesi N."/>
        </authorList>
    </citation>
    <scope>NUCLEOTIDE SEQUENCE</scope>
    <source>
        <strain evidence="1">HSMRA1968</strain>
        <tissue evidence="1">Whole embryos</tissue>
    </source>
</reference>
<dbReference type="EMBL" id="WJQU01003045">
    <property type="protein sequence ID" value="KAJ6628238.1"/>
    <property type="molecule type" value="Genomic_DNA"/>
</dbReference>
<accession>A0A9Q0RUG6</accession>
<evidence type="ECO:0000313" key="1">
    <source>
        <dbReference type="EMBL" id="KAJ6628238.1"/>
    </source>
</evidence>
<protein>
    <submittedName>
        <fullName evidence="1">rRNA N6-adenosine-methyltransferase ZCCHC4</fullName>
    </submittedName>
</protein>
<dbReference type="GO" id="GO:0005730">
    <property type="term" value="C:nucleolus"/>
    <property type="evidence" value="ECO:0007669"/>
    <property type="project" value="TreeGrafter"/>
</dbReference>
<evidence type="ECO:0000313" key="2">
    <source>
        <dbReference type="Proteomes" id="UP001151699"/>
    </source>
</evidence>
<gene>
    <name evidence="1" type="primary">ZCCHC4</name>
    <name evidence="1" type="ORF">Bhyg_16679</name>
</gene>
<dbReference type="GO" id="GO:0005737">
    <property type="term" value="C:cytoplasm"/>
    <property type="evidence" value="ECO:0007669"/>
    <property type="project" value="TreeGrafter"/>
</dbReference>
<sequence length="167" mass="19065">MVNKNGSKIGEHVAVINENLVENRPMCIHGPTLLFEKTFDDGTEPIRFYGCSAFRSRNECPILKQEQIALHRAQLQAHSKSTVYGLAEIAKLSTKKRAYCHTCSCLFPTKLKRYHQNHDFLEGISDELLSQPTRFLRPLSDDTKEAQYFFADSTLQCIVNIFKQLGI</sequence>
<proteinExistence type="predicted"/>